<reference evidence="2 3" key="1">
    <citation type="journal article" date="2019" name="Sci. Rep.">
        <title>Orb-weaving spider Araneus ventricosus genome elucidates the spidroin gene catalogue.</title>
        <authorList>
            <person name="Kono N."/>
            <person name="Nakamura H."/>
            <person name="Ohtoshi R."/>
            <person name="Moran D.A.P."/>
            <person name="Shinohara A."/>
            <person name="Yoshida Y."/>
            <person name="Fujiwara M."/>
            <person name="Mori M."/>
            <person name="Tomita M."/>
            <person name="Arakawa K."/>
        </authorList>
    </citation>
    <scope>NUCLEOTIDE SEQUENCE [LARGE SCALE GENOMIC DNA]</scope>
</reference>
<evidence type="ECO:0000313" key="2">
    <source>
        <dbReference type="EMBL" id="GBN22415.1"/>
    </source>
</evidence>
<proteinExistence type="predicted"/>
<protein>
    <submittedName>
        <fullName evidence="2">Uncharacterized protein</fullName>
    </submittedName>
</protein>
<evidence type="ECO:0000313" key="3">
    <source>
        <dbReference type="Proteomes" id="UP000499080"/>
    </source>
</evidence>
<comment type="caution">
    <text evidence="2">The sequence shown here is derived from an EMBL/GenBank/DDBJ whole genome shotgun (WGS) entry which is preliminary data.</text>
</comment>
<accession>A0A4Y2M5Q4</accession>
<sequence>MGGPAHPVSLPAKTAFCVNHDASITESFSPGFTSSKPPDSTKRASPLITNLPIPSSPSVAPVSEEDLASPDLTDFKLVANRKS</sequence>
<dbReference type="AlphaFoldDB" id="A0A4Y2M5Q4"/>
<feature type="region of interest" description="Disordered" evidence="1">
    <location>
        <begin position="27"/>
        <end position="65"/>
    </location>
</feature>
<organism evidence="2 3">
    <name type="scientific">Araneus ventricosus</name>
    <name type="common">Orbweaver spider</name>
    <name type="synonym">Epeira ventricosa</name>
    <dbReference type="NCBI Taxonomy" id="182803"/>
    <lineage>
        <taxon>Eukaryota</taxon>
        <taxon>Metazoa</taxon>
        <taxon>Ecdysozoa</taxon>
        <taxon>Arthropoda</taxon>
        <taxon>Chelicerata</taxon>
        <taxon>Arachnida</taxon>
        <taxon>Araneae</taxon>
        <taxon>Araneomorphae</taxon>
        <taxon>Entelegynae</taxon>
        <taxon>Araneoidea</taxon>
        <taxon>Araneidae</taxon>
        <taxon>Araneus</taxon>
    </lineage>
</organism>
<gene>
    <name evidence="2" type="ORF">AVEN_38374_1</name>
</gene>
<dbReference type="EMBL" id="BGPR01006864">
    <property type="protein sequence ID" value="GBN22415.1"/>
    <property type="molecule type" value="Genomic_DNA"/>
</dbReference>
<name>A0A4Y2M5Q4_ARAVE</name>
<keyword evidence="3" id="KW-1185">Reference proteome</keyword>
<evidence type="ECO:0000256" key="1">
    <source>
        <dbReference type="SAM" id="MobiDB-lite"/>
    </source>
</evidence>
<dbReference type="Proteomes" id="UP000499080">
    <property type="component" value="Unassembled WGS sequence"/>
</dbReference>
<feature type="compositionally biased region" description="Low complexity" evidence="1">
    <location>
        <begin position="52"/>
        <end position="62"/>
    </location>
</feature>
<feature type="compositionally biased region" description="Polar residues" evidence="1">
    <location>
        <begin position="27"/>
        <end position="38"/>
    </location>
</feature>